<dbReference type="PANTHER" id="PTHR24186">
    <property type="entry name" value="PROTEIN PHOSPHATASE 1 REGULATORY SUBUNIT"/>
    <property type="match status" value="1"/>
</dbReference>
<dbReference type="Pfam" id="PF13962">
    <property type="entry name" value="PGG"/>
    <property type="match status" value="1"/>
</dbReference>
<protein>
    <recommendedName>
        <fullName evidence="8">PGG domain-containing protein</fullName>
    </recommendedName>
</protein>
<accession>A0ABQ9N7Q1</accession>
<dbReference type="EMBL" id="JARPOI010000002">
    <property type="protein sequence ID" value="KAJ9188557.1"/>
    <property type="molecule type" value="Genomic_DNA"/>
</dbReference>
<comment type="subcellular location">
    <subcellularLocation>
        <location evidence="1">Membrane</location>
        <topology evidence="1">Multi-pass membrane protein</topology>
    </subcellularLocation>
</comment>
<proteinExistence type="predicted"/>
<dbReference type="Proteomes" id="UP001174677">
    <property type="component" value="Chromosome 2"/>
</dbReference>
<keyword evidence="4 7" id="KW-1133">Transmembrane helix</keyword>
<keyword evidence="2 7" id="KW-0812">Transmembrane</keyword>
<keyword evidence="5" id="KW-0040">ANK repeat</keyword>
<comment type="caution">
    <text evidence="9">The sequence shown here is derived from an EMBL/GenBank/DDBJ whole genome shotgun (WGS) entry which is preliminary data.</text>
</comment>
<evidence type="ECO:0000256" key="5">
    <source>
        <dbReference type="ARBA" id="ARBA00023043"/>
    </source>
</evidence>
<evidence type="ECO:0000256" key="6">
    <source>
        <dbReference type="ARBA" id="ARBA00023136"/>
    </source>
</evidence>
<feature type="domain" description="PGG" evidence="8">
    <location>
        <begin position="37"/>
        <end position="119"/>
    </location>
</feature>
<feature type="transmembrane region" description="Helical" evidence="7">
    <location>
        <begin position="41"/>
        <end position="58"/>
    </location>
</feature>
<reference evidence="9" key="1">
    <citation type="journal article" date="2023" name="Plant Biotechnol. J.">
        <title>Chromosome-level wild Hevea brasiliensis genome provides new tools for genomic-assisted breeding and valuable loci to elevate rubber yield.</title>
        <authorList>
            <person name="Cheng H."/>
            <person name="Song X."/>
            <person name="Hu Y."/>
            <person name="Wu T."/>
            <person name="Yang Q."/>
            <person name="An Z."/>
            <person name="Feng S."/>
            <person name="Deng Z."/>
            <person name="Wu W."/>
            <person name="Zeng X."/>
            <person name="Tu M."/>
            <person name="Wang X."/>
            <person name="Huang H."/>
        </authorList>
    </citation>
    <scope>NUCLEOTIDE SEQUENCE</scope>
    <source>
        <strain evidence="9">MT/VB/25A 57/8</strain>
    </source>
</reference>
<keyword evidence="6 7" id="KW-0472">Membrane</keyword>
<organism evidence="9 10">
    <name type="scientific">Hevea brasiliensis</name>
    <name type="common">Para rubber tree</name>
    <name type="synonym">Siphonia brasiliensis</name>
    <dbReference type="NCBI Taxonomy" id="3981"/>
    <lineage>
        <taxon>Eukaryota</taxon>
        <taxon>Viridiplantae</taxon>
        <taxon>Streptophyta</taxon>
        <taxon>Embryophyta</taxon>
        <taxon>Tracheophyta</taxon>
        <taxon>Spermatophyta</taxon>
        <taxon>Magnoliopsida</taxon>
        <taxon>eudicotyledons</taxon>
        <taxon>Gunneridae</taxon>
        <taxon>Pentapetalae</taxon>
        <taxon>rosids</taxon>
        <taxon>fabids</taxon>
        <taxon>Malpighiales</taxon>
        <taxon>Euphorbiaceae</taxon>
        <taxon>Crotonoideae</taxon>
        <taxon>Micrandreae</taxon>
        <taxon>Hevea</taxon>
    </lineage>
</organism>
<evidence type="ECO:0000256" key="2">
    <source>
        <dbReference type="ARBA" id="ARBA00022692"/>
    </source>
</evidence>
<evidence type="ECO:0000259" key="8">
    <source>
        <dbReference type="Pfam" id="PF13962"/>
    </source>
</evidence>
<evidence type="ECO:0000256" key="7">
    <source>
        <dbReference type="SAM" id="Phobius"/>
    </source>
</evidence>
<evidence type="ECO:0000256" key="1">
    <source>
        <dbReference type="ARBA" id="ARBA00004141"/>
    </source>
</evidence>
<feature type="transmembrane region" description="Helical" evidence="7">
    <location>
        <begin position="84"/>
        <end position="104"/>
    </location>
</feature>
<evidence type="ECO:0000256" key="4">
    <source>
        <dbReference type="ARBA" id="ARBA00022989"/>
    </source>
</evidence>
<feature type="transmembrane region" description="Helical" evidence="7">
    <location>
        <begin position="116"/>
        <end position="136"/>
    </location>
</feature>
<gene>
    <name evidence="9" type="ORF">P3X46_003905</name>
</gene>
<sequence>MSNPIIAPGKRFNSFKNIWTSWFKHFRYDEANDSPSDVRNILLLITALISTVTFQAGVNPPGGVWQDDKDHHAGRAIYASQKHAFYVFLVFNTLALSTSIHVILYLSYKFPLHFEIWVATASVIVTYGSAIFAVTPHESVKFRYVLLTATLPLAVRFTIQTFKRLKREAHEPVSGVEQEE</sequence>
<dbReference type="PANTHER" id="PTHR24186:SF56">
    <property type="entry name" value="PGG DOMAIN-CONTAINING PROTEIN"/>
    <property type="match status" value="1"/>
</dbReference>
<evidence type="ECO:0000313" key="9">
    <source>
        <dbReference type="EMBL" id="KAJ9188557.1"/>
    </source>
</evidence>
<dbReference type="InterPro" id="IPR026961">
    <property type="entry name" value="PGG_dom"/>
</dbReference>
<keyword evidence="10" id="KW-1185">Reference proteome</keyword>
<keyword evidence="3" id="KW-0677">Repeat</keyword>
<evidence type="ECO:0000313" key="10">
    <source>
        <dbReference type="Proteomes" id="UP001174677"/>
    </source>
</evidence>
<name>A0ABQ9N7Q1_HEVBR</name>
<evidence type="ECO:0000256" key="3">
    <source>
        <dbReference type="ARBA" id="ARBA00022737"/>
    </source>
</evidence>